<evidence type="ECO:0000256" key="5">
    <source>
        <dbReference type="ARBA" id="ARBA00022989"/>
    </source>
</evidence>
<feature type="transmembrane region" description="Helical" evidence="7">
    <location>
        <begin position="202"/>
        <end position="223"/>
    </location>
</feature>
<dbReference type="RefSeq" id="WP_369173678.1">
    <property type="nucleotide sequence ID" value="NZ_CP163439.1"/>
</dbReference>
<evidence type="ECO:0000256" key="4">
    <source>
        <dbReference type="ARBA" id="ARBA00022692"/>
    </source>
</evidence>
<keyword evidence="3" id="KW-1003">Cell membrane</keyword>
<evidence type="ECO:0000256" key="6">
    <source>
        <dbReference type="ARBA" id="ARBA00023136"/>
    </source>
</evidence>
<feature type="transmembrane region" description="Helical" evidence="7">
    <location>
        <begin position="107"/>
        <end position="127"/>
    </location>
</feature>
<dbReference type="AlphaFoldDB" id="A0AB39Q8V8"/>
<evidence type="ECO:0000256" key="1">
    <source>
        <dbReference type="ARBA" id="ARBA00004651"/>
    </source>
</evidence>
<evidence type="ECO:0000256" key="3">
    <source>
        <dbReference type="ARBA" id="ARBA00022475"/>
    </source>
</evidence>
<organism evidence="8">
    <name type="scientific">Streptomyces sp. R28</name>
    <dbReference type="NCBI Taxonomy" id="3238628"/>
    <lineage>
        <taxon>Bacteria</taxon>
        <taxon>Bacillati</taxon>
        <taxon>Actinomycetota</taxon>
        <taxon>Actinomycetes</taxon>
        <taxon>Kitasatosporales</taxon>
        <taxon>Streptomycetaceae</taxon>
        <taxon>Streptomyces</taxon>
    </lineage>
</organism>
<evidence type="ECO:0000256" key="2">
    <source>
        <dbReference type="ARBA" id="ARBA00022448"/>
    </source>
</evidence>
<dbReference type="Gene3D" id="1.20.1250.20">
    <property type="entry name" value="MFS general substrate transporter like domains"/>
    <property type="match status" value="1"/>
</dbReference>
<reference evidence="8" key="1">
    <citation type="submission" date="2024-07" db="EMBL/GenBank/DDBJ databases">
        <authorList>
            <person name="Yu S.T."/>
        </authorList>
    </citation>
    <scope>NUCLEOTIDE SEQUENCE</scope>
    <source>
        <strain evidence="8">R28</strain>
    </source>
</reference>
<feature type="transmembrane region" description="Helical" evidence="7">
    <location>
        <begin position="42"/>
        <end position="64"/>
    </location>
</feature>
<dbReference type="PANTHER" id="PTHR23517:SF2">
    <property type="entry name" value="MULTIDRUG RESISTANCE PROTEIN MDTH"/>
    <property type="match status" value="1"/>
</dbReference>
<dbReference type="PANTHER" id="PTHR23517">
    <property type="entry name" value="RESISTANCE PROTEIN MDTM, PUTATIVE-RELATED-RELATED"/>
    <property type="match status" value="1"/>
</dbReference>
<dbReference type="InterPro" id="IPR036259">
    <property type="entry name" value="MFS_trans_sf"/>
</dbReference>
<dbReference type="GO" id="GO:0022857">
    <property type="term" value="F:transmembrane transporter activity"/>
    <property type="evidence" value="ECO:0007669"/>
    <property type="project" value="InterPro"/>
</dbReference>
<dbReference type="Pfam" id="PF07690">
    <property type="entry name" value="MFS_1"/>
    <property type="match status" value="1"/>
</dbReference>
<dbReference type="EMBL" id="CP163439">
    <property type="protein sequence ID" value="XDQ38942.1"/>
    <property type="molecule type" value="Genomic_DNA"/>
</dbReference>
<feature type="transmembrane region" description="Helical" evidence="7">
    <location>
        <begin position="76"/>
        <end position="95"/>
    </location>
</feature>
<sequence length="242" mass="24980">MALIGSGVLFVVAGLAFLALDRTPPVPRPEDASPWQVLKDGPFVAVGAINAVLMMNAGILDVALPLWIAEHTNAPISLFAPLLLVNTVMVVLLQVPVSKGAEDVRGGARALARSGMWLALCCAVIALAAGRSPWVAGVFLVVGVAVHTVGELLYSAGSWALSYELAPEHAQGQYQGMFGLTTQLGTAITPAVTALLIVRHGWVGWLVMGALLAAAGLAAPAVARWAERTRERATVPAVGAGA</sequence>
<protein>
    <submittedName>
        <fullName evidence="8">MFS transporter</fullName>
    </submittedName>
</protein>
<gene>
    <name evidence="8" type="ORF">AB5J49_39385</name>
</gene>
<dbReference type="GO" id="GO:0005886">
    <property type="term" value="C:plasma membrane"/>
    <property type="evidence" value="ECO:0007669"/>
    <property type="project" value="UniProtKB-SubCell"/>
</dbReference>
<keyword evidence="4 7" id="KW-0812">Transmembrane</keyword>
<evidence type="ECO:0000313" key="8">
    <source>
        <dbReference type="EMBL" id="XDQ38942.1"/>
    </source>
</evidence>
<proteinExistence type="predicted"/>
<keyword evidence="5 7" id="KW-1133">Transmembrane helix</keyword>
<evidence type="ECO:0000256" key="7">
    <source>
        <dbReference type="SAM" id="Phobius"/>
    </source>
</evidence>
<keyword evidence="6 7" id="KW-0472">Membrane</keyword>
<comment type="subcellular location">
    <subcellularLocation>
        <location evidence="1">Cell membrane</location>
        <topology evidence="1">Multi-pass membrane protein</topology>
    </subcellularLocation>
</comment>
<name>A0AB39Q8V8_9ACTN</name>
<dbReference type="InterPro" id="IPR011701">
    <property type="entry name" value="MFS"/>
</dbReference>
<feature type="transmembrane region" description="Helical" evidence="7">
    <location>
        <begin position="134"/>
        <end position="154"/>
    </location>
</feature>
<keyword evidence="2" id="KW-0813">Transport</keyword>
<dbReference type="InterPro" id="IPR050171">
    <property type="entry name" value="MFS_Transporters"/>
</dbReference>
<dbReference type="SUPFAM" id="SSF103473">
    <property type="entry name" value="MFS general substrate transporter"/>
    <property type="match status" value="1"/>
</dbReference>
<accession>A0AB39Q8V8</accession>